<dbReference type="Pfam" id="PF10337">
    <property type="entry name" value="ArAE_2_N"/>
    <property type="match status" value="1"/>
</dbReference>
<keyword evidence="4 6" id="KW-0472">Membrane</keyword>
<feature type="transmembrane region" description="Helical" evidence="6">
    <location>
        <begin position="907"/>
        <end position="927"/>
    </location>
</feature>
<name>A0A9W8B1P7_9FUNG</name>
<comment type="caution">
    <text evidence="10">The sequence shown here is derived from an EMBL/GenBank/DDBJ whole genome shotgun (WGS) entry which is preliminary data.</text>
</comment>
<proteinExistence type="predicted"/>
<feature type="transmembrane region" description="Helical" evidence="6">
    <location>
        <begin position="261"/>
        <end position="284"/>
    </location>
</feature>
<dbReference type="InterPro" id="IPR049453">
    <property type="entry name" value="Memb_transporter_dom"/>
</dbReference>
<feature type="domain" description="Integral membrane bound transporter" evidence="9">
    <location>
        <begin position="878"/>
        <end position="1000"/>
    </location>
</feature>
<feature type="region of interest" description="Disordered" evidence="5">
    <location>
        <begin position="423"/>
        <end position="443"/>
    </location>
</feature>
<evidence type="ECO:0000259" key="7">
    <source>
        <dbReference type="Pfam" id="PF10334"/>
    </source>
</evidence>
<dbReference type="InterPro" id="IPR052430">
    <property type="entry name" value="IVT-Associated"/>
</dbReference>
<feature type="domain" description="DUF2421" evidence="7">
    <location>
        <begin position="1107"/>
        <end position="1209"/>
    </location>
</feature>
<feature type="region of interest" description="Disordered" evidence="5">
    <location>
        <begin position="36"/>
        <end position="62"/>
    </location>
</feature>
<feature type="region of interest" description="Disordered" evidence="5">
    <location>
        <begin position="541"/>
        <end position="573"/>
    </location>
</feature>
<feature type="transmembrane region" description="Helical" evidence="6">
    <location>
        <begin position="990"/>
        <end position="1010"/>
    </location>
</feature>
<feature type="transmembrane region" description="Helical" evidence="6">
    <location>
        <begin position="957"/>
        <end position="978"/>
    </location>
</feature>
<dbReference type="Proteomes" id="UP001151582">
    <property type="component" value="Unassembled WGS sequence"/>
</dbReference>
<feature type="compositionally biased region" description="Polar residues" evidence="5">
    <location>
        <begin position="541"/>
        <end position="552"/>
    </location>
</feature>
<keyword evidence="3 6" id="KW-1133">Transmembrane helix</keyword>
<organism evidence="10 11">
    <name type="scientific">Dimargaris verticillata</name>
    <dbReference type="NCBI Taxonomy" id="2761393"/>
    <lineage>
        <taxon>Eukaryota</taxon>
        <taxon>Fungi</taxon>
        <taxon>Fungi incertae sedis</taxon>
        <taxon>Zoopagomycota</taxon>
        <taxon>Kickxellomycotina</taxon>
        <taxon>Dimargaritomycetes</taxon>
        <taxon>Dimargaritales</taxon>
        <taxon>Dimargaritaceae</taxon>
        <taxon>Dimargaris</taxon>
    </lineage>
</organism>
<evidence type="ECO:0000256" key="3">
    <source>
        <dbReference type="ARBA" id="ARBA00022989"/>
    </source>
</evidence>
<dbReference type="PANTHER" id="PTHR47804">
    <property type="entry name" value="60S RIBOSOMAL PROTEIN L19"/>
    <property type="match status" value="1"/>
</dbReference>
<feature type="domain" description="Putative ER transporter 6TM N-terminal" evidence="8">
    <location>
        <begin position="212"/>
        <end position="403"/>
    </location>
</feature>
<feature type="compositionally biased region" description="Polar residues" evidence="5">
    <location>
        <begin position="560"/>
        <end position="573"/>
    </location>
</feature>
<evidence type="ECO:0000256" key="2">
    <source>
        <dbReference type="ARBA" id="ARBA00022692"/>
    </source>
</evidence>
<feature type="transmembrane region" description="Helical" evidence="6">
    <location>
        <begin position="933"/>
        <end position="950"/>
    </location>
</feature>
<feature type="transmembrane region" description="Helical" evidence="6">
    <location>
        <begin position="209"/>
        <end position="228"/>
    </location>
</feature>
<accession>A0A9W8B1P7</accession>
<evidence type="ECO:0000256" key="4">
    <source>
        <dbReference type="ARBA" id="ARBA00023136"/>
    </source>
</evidence>
<evidence type="ECO:0000256" key="6">
    <source>
        <dbReference type="SAM" id="Phobius"/>
    </source>
</evidence>
<evidence type="ECO:0000313" key="11">
    <source>
        <dbReference type="Proteomes" id="UP001151582"/>
    </source>
</evidence>
<evidence type="ECO:0000259" key="9">
    <source>
        <dbReference type="Pfam" id="PF13515"/>
    </source>
</evidence>
<dbReference type="PANTHER" id="PTHR47804:SF3">
    <property type="entry name" value="PROTEIN BRE4"/>
    <property type="match status" value="1"/>
</dbReference>
<feature type="transmembrane region" description="Helical" evidence="6">
    <location>
        <begin position="126"/>
        <end position="145"/>
    </location>
</feature>
<protein>
    <recommendedName>
        <fullName evidence="12">ER transporter 6TM N-terminal domain-containing protein</fullName>
    </recommendedName>
</protein>
<evidence type="ECO:0008006" key="12">
    <source>
        <dbReference type="Google" id="ProtNLM"/>
    </source>
</evidence>
<dbReference type="GO" id="GO:0016020">
    <property type="term" value="C:membrane"/>
    <property type="evidence" value="ECO:0007669"/>
    <property type="project" value="UniProtKB-SubCell"/>
</dbReference>
<sequence>MLRSPGSLAKALALQPGDQPLRPYSFHEKWQWGSLPSYDSPKGRGGLGPNSDDEGSDHDTYPKLYRQPAPSPSIAAQKPGTNLAGCWWRWASRQGRLVGNWLVAWWAATISQLAVSGAKGRFLRCILIYAITYALCLTPAIANWIGNWTYLTVYITLFISTAPTVGAHLALVGRGFLGVVSGALVSLLAKYSAHELDQRWGRDSPIEGYILLGVWSFVALYVACYFRGKSELNYVPTFLFSNVIIHCLTQDVNQYVEPIPAVWAMVKPMLLGTTITLVLGLILFPTTAMAKLERVNLTALCQILNVLDLTTKSFLLDEDANTLTVQDLEGHIAKVRQTTAGLQTAVTEAQLEMSYSYHRPADFTEIPGVIHKVVRHMGSMVLSVKNEKALLANGSAKNLSLAKLPTTDLPTFSSALPTNLDESLTPNLSPAKSVSQGSSSHSQPETNQFLQVLESLRPTILELACLCELALDQCASELISNCAALQHPTTLHQALQALPQQLLINSQSLLVKKYAATRANRPSRSWKNWLRGWACWAPTSPHASDSPTTKAPSNLFAGHQQPQSKASNLLEQSTPKDSIDFERTLTLTQLFHEQPPAPNGPDNSHIPSDHSPALRRHFHPVNESTTGPNFDSTDLDGFLKQIYQALDRFDRLDTMSLPRLCRQISRVPSFESLSSINESLYPGVNPNGELDATYLRALRPLDDDEHTCGEPFMAFFFLFSLRETVLLLAKLLAQTRALKEQQSSRRRLWLGFASFFWRSIAAKFFQQRQHAKCQSATGSNVTPRHSNASDLWSKPACSGFKDHPSDLCLDTLDHPSSVWTRGLWYAQRARQSVRCWIRRQLLKVERWYKSPQSRYAVRLSLTLVLLCVPAWHPATIAVYQDNKLLWVPLTVCVVSNPTVGQTMVRSIYRITGTLLASIYIFACWYITGGNPYAVFVCNIILTFPCFYIMLFTDYRSVGLIAIIVSLVISFLASPEATAVHTADALLGKRLWTTLLGIAIAGVLSFWWWPVVARVDLRKRSASLVDTLGNLYGLLVAKLAVPPTMNPDNHFFQSDSCRSWPLTTAYPSPDNVKSPRVSESHQSQSPLDPLPVLHARGLNQHITFGMQRAQAILLQCNSLLRDAQVEPSWQGSFPHALYAQILAKLQNVMSRLVTMEIATNYLSPQLHAIIIDPFNHYGRKDMVASLMLNFRTLADSLRSGVPLPPYLPSCQAAHARLFSHVQAVLVQEQDPEYFDHGTSALASSHYTDSAPHSGAPSISELLDSSACASPEPLAMNSLDNKDTLSEFLASTKSCTPSIHAKMSANRPFKRFYAKYVQPRKKKIKSLRRSISRSIPRTSRSRRNFKSIHYLPEVFSSKAGYMLGTFYWMAYSVAMRWVIEELDEVVDLLRQVVGENGLQEYLDPFVD</sequence>
<reference evidence="10" key="1">
    <citation type="submission" date="2022-07" db="EMBL/GenBank/DDBJ databases">
        <title>Phylogenomic reconstructions and comparative analyses of Kickxellomycotina fungi.</title>
        <authorList>
            <person name="Reynolds N.K."/>
            <person name="Stajich J.E."/>
            <person name="Barry K."/>
            <person name="Grigoriev I.V."/>
            <person name="Crous P."/>
            <person name="Smith M.E."/>
        </authorList>
    </citation>
    <scope>NUCLEOTIDE SEQUENCE</scope>
    <source>
        <strain evidence="10">RSA 567</strain>
    </source>
</reference>
<dbReference type="InterPro" id="IPR018823">
    <property type="entry name" value="ArAE_2_N"/>
</dbReference>
<evidence type="ECO:0000313" key="10">
    <source>
        <dbReference type="EMBL" id="KAJ1980327.1"/>
    </source>
</evidence>
<dbReference type="Pfam" id="PF10334">
    <property type="entry name" value="BRE4"/>
    <property type="match status" value="1"/>
</dbReference>
<keyword evidence="11" id="KW-1185">Reference proteome</keyword>
<keyword evidence="2 6" id="KW-0812">Transmembrane</keyword>
<evidence type="ECO:0000256" key="1">
    <source>
        <dbReference type="ARBA" id="ARBA00004141"/>
    </source>
</evidence>
<evidence type="ECO:0000259" key="8">
    <source>
        <dbReference type="Pfam" id="PF10337"/>
    </source>
</evidence>
<feature type="compositionally biased region" description="Low complexity" evidence="5">
    <location>
        <begin position="433"/>
        <end position="442"/>
    </location>
</feature>
<comment type="subcellular location">
    <subcellularLocation>
        <location evidence="1">Membrane</location>
        <topology evidence="1">Multi-pass membrane protein</topology>
    </subcellularLocation>
</comment>
<dbReference type="OrthoDB" id="5597469at2759"/>
<feature type="compositionally biased region" description="Polar residues" evidence="5">
    <location>
        <begin position="423"/>
        <end position="432"/>
    </location>
</feature>
<gene>
    <name evidence="10" type="ORF">H4R34_002497</name>
</gene>
<evidence type="ECO:0000256" key="5">
    <source>
        <dbReference type="SAM" id="MobiDB-lite"/>
    </source>
</evidence>
<dbReference type="Pfam" id="PF13515">
    <property type="entry name" value="FUSC_2"/>
    <property type="match status" value="1"/>
</dbReference>
<dbReference type="EMBL" id="JANBQB010000174">
    <property type="protein sequence ID" value="KAJ1980327.1"/>
    <property type="molecule type" value="Genomic_DNA"/>
</dbReference>
<dbReference type="InterPro" id="IPR018820">
    <property type="entry name" value="BRE4-related_DUF2421"/>
</dbReference>